<proteinExistence type="inferred from homology"/>
<feature type="binding site" evidence="7">
    <location>
        <position position="135"/>
    </location>
    <ligand>
        <name>Zn(2+)</name>
        <dbReference type="ChEBI" id="CHEBI:29105"/>
        <label>1</label>
    </ligand>
</feature>
<sequence length="259" mass="28213">MSSNAELHTLKQRTDNYAYVLRCRETGLCAVIDASEPDSVLELLARIDGRLSLILNTHHHPDHTAANPELVARTGAPVLAAPWSGHAGSGPDITLKDGDPIILGRLRGTVLATPGHTLSDLCFWFEADRLLFTGDTLFSMGCGRLFEGTARQMWASLTRLRALPADTLVLCGHDYTLGNIAFARSLDPHNAALLEWEATVRARKAVGALPPHPTLGLEARANPFLRADDPDIQKSLDMPGADPSDVFAEIRRRKDHFTA</sequence>
<evidence type="ECO:0000256" key="7">
    <source>
        <dbReference type="HAMAP-Rule" id="MF_01374"/>
    </source>
</evidence>
<dbReference type="Pfam" id="PF16123">
    <property type="entry name" value="HAGH_C"/>
    <property type="match status" value="1"/>
</dbReference>
<dbReference type="InterPro" id="IPR036866">
    <property type="entry name" value="RibonucZ/Hydroxyglut_hydro"/>
</dbReference>
<dbReference type="InterPro" id="IPR035680">
    <property type="entry name" value="Clx_II_MBL"/>
</dbReference>
<dbReference type="GO" id="GO:0019243">
    <property type="term" value="P:methylglyoxal catabolic process to D-lactate via S-lactoyl-glutathione"/>
    <property type="evidence" value="ECO:0007669"/>
    <property type="project" value="UniProtKB-UniRule"/>
</dbReference>
<accession>A0A8J6YWW9</accession>
<dbReference type="Gene3D" id="3.60.15.10">
    <property type="entry name" value="Ribonuclease Z/Hydroxyacylglutathione hydrolase-like"/>
    <property type="match status" value="1"/>
</dbReference>
<keyword evidence="6 7" id="KW-0862">Zinc</keyword>
<dbReference type="HAMAP" id="MF_01374">
    <property type="entry name" value="Glyoxalase_2"/>
    <property type="match status" value="1"/>
</dbReference>
<feature type="binding site" evidence="7">
    <location>
        <position position="173"/>
    </location>
    <ligand>
        <name>Zn(2+)</name>
        <dbReference type="ChEBI" id="CHEBI:29105"/>
        <label>2</label>
    </ligand>
</feature>
<reference evidence="9" key="1">
    <citation type="submission" date="2020-10" db="EMBL/GenBank/DDBJ databases">
        <title>Genome sequence of the unusual species of purple photosynthetic bacteria, Phaeovibrio sulfidiphilus DSM 23193, type strain.</title>
        <authorList>
            <person name="Kyndt J.A."/>
            <person name="Meyer T.E."/>
        </authorList>
    </citation>
    <scope>NUCLEOTIDE SEQUENCE</scope>
    <source>
        <strain evidence="9">DSM 23193</strain>
    </source>
</reference>
<dbReference type="EMBL" id="JACZHT010000001">
    <property type="protein sequence ID" value="MBE1236188.1"/>
    <property type="molecule type" value="Genomic_DNA"/>
</dbReference>
<dbReference type="GO" id="GO:0046872">
    <property type="term" value="F:metal ion binding"/>
    <property type="evidence" value="ECO:0007669"/>
    <property type="project" value="UniProtKB-KW"/>
</dbReference>
<dbReference type="InterPro" id="IPR050110">
    <property type="entry name" value="Glyoxalase_II_hydrolase"/>
</dbReference>
<dbReference type="GO" id="GO:0004416">
    <property type="term" value="F:hydroxyacylglutathione hydrolase activity"/>
    <property type="evidence" value="ECO:0007669"/>
    <property type="project" value="UniProtKB-UniRule"/>
</dbReference>
<comment type="similarity">
    <text evidence="3 7">Belongs to the metallo-beta-lactamase superfamily. Glyoxalase II family.</text>
</comment>
<evidence type="ECO:0000256" key="1">
    <source>
        <dbReference type="ARBA" id="ARBA00001623"/>
    </source>
</evidence>
<comment type="function">
    <text evidence="7">Thiolesterase that catalyzes the hydrolysis of S-D-lactoyl-glutathione to form glutathione and D-lactic acid.</text>
</comment>
<dbReference type="InterPro" id="IPR001279">
    <property type="entry name" value="Metallo-B-lactamas"/>
</dbReference>
<keyword evidence="10" id="KW-1185">Reference proteome</keyword>
<name>A0A8J6YWW9_9PROT</name>
<comment type="subunit">
    <text evidence="7">Monomer.</text>
</comment>
<feature type="domain" description="Metallo-beta-lactamase" evidence="8">
    <location>
        <begin position="15"/>
        <end position="173"/>
    </location>
</feature>
<dbReference type="UniPathway" id="UPA00619">
    <property type="reaction ID" value="UER00676"/>
</dbReference>
<keyword evidence="5 7" id="KW-0378">Hydrolase</keyword>
<comment type="catalytic activity">
    <reaction evidence="1 7">
        <text>an S-(2-hydroxyacyl)glutathione + H2O = a 2-hydroxy carboxylate + glutathione + H(+)</text>
        <dbReference type="Rhea" id="RHEA:21864"/>
        <dbReference type="ChEBI" id="CHEBI:15377"/>
        <dbReference type="ChEBI" id="CHEBI:15378"/>
        <dbReference type="ChEBI" id="CHEBI:57925"/>
        <dbReference type="ChEBI" id="CHEBI:58896"/>
        <dbReference type="ChEBI" id="CHEBI:71261"/>
        <dbReference type="EC" id="3.1.2.6"/>
    </reaction>
</comment>
<dbReference type="EC" id="3.1.2.6" evidence="7"/>
<evidence type="ECO:0000256" key="2">
    <source>
        <dbReference type="ARBA" id="ARBA00004963"/>
    </source>
</evidence>
<evidence type="ECO:0000259" key="8">
    <source>
        <dbReference type="SMART" id="SM00849"/>
    </source>
</evidence>
<dbReference type="Proteomes" id="UP000631034">
    <property type="component" value="Unassembled WGS sequence"/>
</dbReference>
<evidence type="ECO:0000256" key="5">
    <source>
        <dbReference type="ARBA" id="ARBA00022801"/>
    </source>
</evidence>
<evidence type="ECO:0000313" key="10">
    <source>
        <dbReference type="Proteomes" id="UP000631034"/>
    </source>
</evidence>
<feature type="binding site" evidence="7">
    <location>
        <position position="63"/>
    </location>
    <ligand>
        <name>Zn(2+)</name>
        <dbReference type="ChEBI" id="CHEBI:29105"/>
        <label>2</label>
    </ligand>
</feature>
<comment type="cofactor">
    <cofactor evidence="7">
        <name>Zn(2+)</name>
        <dbReference type="ChEBI" id="CHEBI:29105"/>
    </cofactor>
    <text evidence="7">Binds 2 Zn(2+) ions per subunit.</text>
</comment>
<comment type="caution">
    <text evidence="9">The sequence shown here is derived from an EMBL/GenBank/DDBJ whole genome shotgun (WGS) entry which is preliminary data.</text>
</comment>
<dbReference type="InterPro" id="IPR032282">
    <property type="entry name" value="HAGH_C"/>
</dbReference>
<feature type="binding site" evidence="7">
    <location>
        <position position="62"/>
    </location>
    <ligand>
        <name>Zn(2+)</name>
        <dbReference type="ChEBI" id="CHEBI:29105"/>
        <label>2</label>
    </ligand>
</feature>
<organism evidence="9 10">
    <name type="scientific">Phaeovibrio sulfidiphilus</name>
    <dbReference type="NCBI Taxonomy" id="1220600"/>
    <lineage>
        <taxon>Bacteria</taxon>
        <taxon>Pseudomonadati</taxon>
        <taxon>Pseudomonadota</taxon>
        <taxon>Alphaproteobacteria</taxon>
        <taxon>Rhodospirillales</taxon>
        <taxon>Rhodospirillaceae</taxon>
        <taxon>Phaeovibrio</taxon>
    </lineage>
</organism>
<dbReference type="Pfam" id="PF00753">
    <property type="entry name" value="Lactamase_B"/>
    <property type="match status" value="1"/>
</dbReference>
<feature type="binding site" evidence="7">
    <location>
        <position position="60"/>
    </location>
    <ligand>
        <name>Zn(2+)</name>
        <dbReference type="ChEBI" id="CHEBI:29105"/>
        <label>1</label>
    </ligand>
</feature>
<feature type="binding site" evidence="7">
    <location>
        <position position="116"/>
    </location>
    <ligand>
        <name>Zn(2+)</name>
        <dbReference type="ChEBI" id="CHEBI:29105"/>
        <label>1</label>
    </ligand>
</feature>
<dbReference type="SUPFAM" id="SSF56281">
    <property type="entry name" value="Metallo-hydrolase/oxidoreductase"/>
    <property type="match status" value="1"/>
</dbReference>
<feature type="binding site" evidence="7">
    <location>
        <position position="58"/>
    </location>
    <ligand>
        <name>Zn(2+)</name>
        <dbReference type="ChEBI" id="CHEBI:29105"/>
        <label>1</label>
    </ligand>
</feature>
<evidence type="ECO:0000313" key="9">
    <source>
        <dbReference type="EMBL" id="MBE1236188.1"/>
    </source>
</evidence>
<dbReference type="SMART" id="SM00849">
    <property type="entry name" value="Lactamase_B"/>
    <property type="match status" value="1"/>
</dbReference>
<gene>
    <name evidence="7 9" type="primary">gloB</name>
    <name evidence="9" type="ORF">IHV25_00760</name>
</gene>
<dbReference type="InterPro" id="IPR017782">
    <property type="entry name" value="Hydroxyacylglutathione_Hdrlase"/>
</dbReference>
<dbReference type="RefSeq" id="WP_192533062.1">
    <property type="nucleotide sequence ID" value="NZ_JACZHT010000001.1"/>
</dbReference>
<feature type="binding site" evidence="7">
    <location>
        <position position="135"/>
    </location>
    <ligand>
        <name>Zn(2+)</name>
        <dbReference type="ChEBI" id="CHEBI:29105"/>
        <label>2</label>
    </ligand>
</feature>
<evidence type="ECO:0000256" key="3">
    <source>
        <dbReference type="ARBA" id="ARBA00006759"/>
    </source>
</evidence>
<dbReference type="PANTHER" id="PTHR43705:SF1">
    <property type="entry name" value="HYDROXYACYLGLUTATHIONE HYDROLASE GLOB"/>
    <property type="match status" value="1"/>
</dbReference>
<keyword evidence="4 7" id="KW-0479">Metal-binding</keyword>
<dbReference type="PIRSF" id="PIRSF005457">
    <property type="entry name" value="Glx"/>
    <property type="match status" value="1"/>
</dbReference>
<evidence type="ECO:0000256" key="4">
    <source>
        <dbReference type="ARBA" id="ARBA00022723"/>
    </source>
</evidence>
<comment type="pathway">
    <text evidence="2 7">Secondary metabolite metabolism; methylglyoxal degradation; (R)-lactate from methylglyoxal: step 2/2.</text>
</comment>
<dbReference type="PANTHER" id="PTHR43705">
    <property type="entry name" value="HYDROXYACYLGLUTATHIONE HYDROLASE"/>
    <property type="match status" value="1"/>
</dbReference>
<dbReference type="NCBIfam" id="TIGR03413">
    <property type="entry name" value="GSH_gloB"/>
    <property type="match status" value="1"/>
</dbReference>
<dbReference type="CDD" id="cd07723">
    <property type="entry name" value="hydroxyacylglutathione_hydrolase_MBL-fold"/>
    <property type="match status" value="1"/>
</dbReference>
<dbReference type="AlphaFoldDB" id="A0A8J6YWW9"/>
<protein>
    <recommendedName>
        <fullName evidence="7">Hydroxyacylglutathione hydrolase</fullName>
        <ecNumber evidence="7">3.1.2.6</ecNumber>
    </recommendedName>
    <alternativeName>
        <fullName evidence="7">Glyoxalase II</fullName>
        <shortName evidence="7">Glx II</shortName>
    </alternativeName>
</protein>
<evidence type="ECO:0000256" key="6">
    <source>
        <dbReference type="ARBA" id="ARBA00022833"/>
    </source>
</evidence>